<protein>
    <submittedName>
        <fullName evidence="7">Methyl-accepting chemotaxis protein</fullName>
    </submittedName>
</protein>
<dbReference type="InterPro" id="IPR003660">
    <property type="entry name" value="HAMP_dom"/>
</dbReference>
<dbReference type="SMART" id="SM00283">
    <property type="entry name" value="MA"/>
    <property type="match status" value="1"/>
</dbReference>
<keyword evidence="8" id="KW-1185">Reference proteome</keyword>
<dbReference type="SMART" id="SM00304">
    <property type="entry name" value="HAMP"/>
    <property type="match status" value="1"/>
</dbReference>
<dbReference type="Gene3D" id="1.10.287.950">
    <property type="entry name" value="Methyl-accepting chemotaxis protein"/>
    <property type="match status" value="1"/>
</dbReference>
<dbReference type="InterPro" id="IPR004089">
    <property type="entry name" value="MCPsignal_dom"/>
</dbReference>
<proteinExistence type="inferred from homology"/>
<dbReference type="CDD" id="cd06225">
    <property type="entry name" value="HAMP"/>
    <property type="match status" value="1"/>
</dbReference>
<dbReference type="PROSITE" id="PS50111">
    <property type="entry name" value="CHEMOTAXIS_TRANSDUC_2"/>
    <property type="match status" value="1"/>
</dbReference>
<dbReference type="KEGG" id="rtu:PR017_24475"/>
<reference evidence="7 8" key="1">
    <citation type="journal article" date="2018" name="Sci. Rep.">
        <title>Rhizobium tumorigenes sp. nov., a novel plant tumorigenic bacterium isolated from cane gall tumors on thornless blackberry.</title>
        <authorList>
            <person name="Kuzmanovi N."/>
            <person name="Smalla K."/>
            <person name="Gronow S."/>
            <person name="PuBawska J."/>
        </authorList>
    </citation>
    <scope>NUCLEOTIDE SEQUENCE [LARGE SCALE GENOMIC DNA]</scope>
    <source>
        <strain evidence="7 8">1078</strain>
    </source>
</reference>
<dbReference type="Proteomes" id="UP000249499">
    <property type="component" value="Plasmid unnamed1"/>
</dbReference>
<evidence type="ECO:0000313" key="7">
    <source>
        <dbReference type="EMBL" id="WFR98889.1"/>
    </source>
</evidence>
<dbReference type="SUPFAM" id="SSF58104">
    <property type="entry name" value="Methyl-accepting chemotaxis protein (MCP) signaling domain"/>
    <property type="match status" value="1"/>
</dbReference>
<evidence type="ECO:0000256" key="1">
    <source>
        <dbReference type="ARBA" id="ARBA00004370"/>
    </source>
</evidence>
<reference evidence="8" key="2">
    <citation type="journal article" date="2023" name="MicrobiologyOpen">
        <title>Genomics of the tumorigenes clade of the family Rhizobiaceae and description of Rhizobium rhododendri sp. nov.</title>
        <authorList>
            <person name="Kuzmanovic N."/>
            <person name="diCenzo G.C."/>
            <person name="Bunk B."/>
            <person name="Sproeer C."/>
            <person name="Fruehling A."/>
            <person name="Neumann-Schaal M."/>
            <person name="Overmann J."/>
            <person name="Smalla K."/>
        </authorList>
    </citation>
    <scope>NUCLEOTIDE SEQUENCE [LARGE SCALE GENOMIC DNA]</scope>
    <source>
        <strain evidence="8">1078</strain>
        <plasmid evidence="8">unnamed1</plasmid>
    </source>
</reference>
<feature type="domain" description="HAMP" evidence="6">
    <location>
        <begin position="445"/>
        <end position="498"/>
    </location>
</feature>
<keyword evidence="4" id="KW-0807">Transducer</keyword>
<dbReference type="RefSeq" id="WP_111215461.1">
    <property type="nucleotide sequence ID" value="NZ_CP117258.1"/>
</dbReference>
<dbReference type="PANTHER" id="PTHR43531:SF11">
    <property type="entry name" value="METHYL-ACCEPTING CHEMOTAXIS PROTEIN 3"/>
    <property type="match status" value="1"/>
</dbReference>
<dbReference type="GO" id="GO:0007165">
    <property type="term" value="P:signal transduction"/>
    <property type="evidence" value="ECO:0007669"/>
    <property type="project" value="UniProtKB-KW"/>
</dbReference>
<geneLocation type="plasmid" evidence="7 8">
    <name>unnamed1</name>
</geneLocation>
<dbReference type="SUPFAM" id="SSF158472">
    <property type="entry name" value="HAMP domain-like"/>
    <property type="match status" value="1"/>
</dbReference>
<comment type="similarity">
    <text evidence="3">Belongs to the methyl-accepting chemotaxis (MCP) protein family.</text>
</comment>
<evidence type="ECO:0000256" key="3">
    <source>
        <dbReference type="ARBA" id="ARBA00029447"/>
    </source>
</evidence>
<gene>
    <name evidence="7" type="ORF">PR017_24475</name>
</gene>
<dbReference type="FunFam" id="1.10.287.950:FF:000001">
    <property type="entry name" value="Methyl-accepting chemotaxis sensory transducer"/>
    <property type="match status" value="1"/>
</dbReference>
<dbReference type="EMBL" id="CP117258">
    <property type="protein sequence ID" value="WFR98889.1"/>
    <property type="molecule type" value="Genomic_DNA"/>
</dbReference>
<organism evidence="7 8">
    <name type="scientific">Rhizobium tumorigenes</name>
    <dbReference type="NCBI Taxonomy" id="2041385"/>
    <lineage>
        <taxon>Bacteria</taxon>
        <taxon>Pseudomonadati</taxon>
        <taxon>Pseudomonadota</taxon>
        <taxon>Alphaproteobacteria</taxon>
        <taxon>Hyphomicrobiales</taxon>
        <taxon>Rhizobiaceae</taxon>
        <taxon>Rhizobium/Agrobacterium group</taxon>
        <taxon>Rhizobium</taxon>
    </lineage>
</organism>
<dbReference type="PROSITE" id="PS50885">
    <property type="entry name" value="HAMP"/>
    <property type="match status" value="2"/>
</dbReference>
<comment type="subcellular location">
    <subcellularLocation>
        <location evidence="1">Membrane</location>
    </subcellularLocation>
</comment>
<keyword evidence="7" id="KW-0614">Plasmid</keyword>
<dbReference type="PANTHER" id="PTHR43531">
    <property type="entry name" value="PROTEIN ICFG"/>
    <property type="match status" value="1"/>
</dbReference>
<evidence type="ECO:0000256" key="4">
    <source>
        <dbReference type="PROSITE-ProRule" id="PRU00284"/>
    </source>
</evidence>
<evidence type="ECO:0000313" key="8">
    <source>
        <dbReference type="Proteomes" id="UP000249499"/>
    </source>
</evidence>
<dbReference type="GO" id="GO:0006935">
    <property type="term" value="P:chemotaxis"/>
    <property type="evidence" value="ECO:0007669"/>
    <property type="project" value="UniProtKB-KW"/>
</dbReference>
<dbReference type="Gene3D" id="1.10.8.500">
    <property type="entry name" value="HAMP domain in histidine kinase"/>
    <property type="match status" value="1"/>
</dbReference>
<sequence>MMDKMMSRVRIQTKVLVLVTPFILCIGAVGLTGYYASRLLEGRMEVSNSVLQSLSGFKHVFASMSTFLMQPSQQTHDGAAAQARDQLGLLQQTTEGLRAGTDVALLDQSLSESAAIPDKIEAIWQLQLNQQKIWDDIVANSAALLDLQGQIGKRSFMLMAAAKKKDNTNKAGLKTSVTLGTAASMIADLEKAYSEASLPDAKIAVLKKLGPDLVTAVSLLADALPDDQKSVASDIQASVAVLDQQGKATSPDAAAALADQALLALQAPTAKLKTTSDALMRRSVLDLATSDKEISMAEAVGNKLRGIVNINNEIRVVFAELVSKPDEESVKKVQQSLYMYANEVAALAALVSDDPVLSVLPTKVKPVLDTLASKAADIAANSQEKQAQFAAAAKLIDSTWNLLTQFAESQKANAGVERQQANTISIGAMSIGVLVAMLAGAALVMTLKGPIAQITIAMRKLAEGKLDTAIAGEGRPDEIGDMARALMVFKDNATSRLVMEKEAQSARELSEAERVRNDRERREARVQVDGAIEALGLALKRLSKGELDFAIEVPFAPHLDGLRDDFNQSIEGLRATLVDIRGTAEMIYDNGRQMGEAVNDLAMRTEKQAASLEEAAAAVEQIAATVDTSSDRSGLALKLVQNTKQRAENSAMVVQNAVSAMARIKESSDRISNIVTVIDGIAFQTNLLALNAGVEAARAGEAGKGFAVVAQEVRELAQRSAKAAKEIAQLINTSVNEVAIGSQYVEETGGALIGISGEIVDIFGHVERIASSAQEQAQSLRSVTSSVNEIDRMTQQNAAMVEETSAATRQLSDETHALTELIGRFSLEKNASFTKPASRAA</sequence>
<dbReference type="CDD" id="cd11386">
    <property type="entry name" value="MCP_signal"/>
    <property type="match status" value="1"/>
</dbReference>
<dbReference type="AlphaFoldDB" id="A0AAF1KX26"/>
<dbReference type="Pfam" id="PF00672">
    <property type="entry name" value="HAMP"/>
    <property type="match status" value="1"/>
</dbReference>
<name>A0AAF1KX26_9HYPH</name>
<feature type="domain" description="HAMP" evidence="6">
    <location>
        <begin position="526"/>
        <end position="578"/>
    </location>
</feature>
<accession>A0AAF1KX26</accession>
<dbReference type="Pfam" id="PF00015">
    <property type="entry name" value="MCPsignal"/>
    <property type="match status" value="1"/>
</dbReference>
<dbReference type="InterPro" id="IPR051310">
    <property type="entry name" value="MCP_chemotaxis"/>
</dbReference>
<evidence type="ECO:0000259" key="6">
    <source>
        <dbReference type="PROSITE" id="PS50885"/>
    </source>
</evidence>
<dbReference type="GO" id="GO:0016020">
    <property type="term" value="C:membrane"/>
    <property type="evidence" value="ECO:0007669"/>
    <property type="project" value="UniProtKB-SubCell"/>
</dbReference>
<evidence type="ECO:0000259" key="5">
    <source>
        <dbReference type="PROSITE" id="PS50111"/>
    </source>
</evidence>
<evidence type="ECO:0000256" key="2">
    <source>
        <dbReference type="ARBA" id="ARBA00022500"/>
    </source>
</evidence>
<feature type="domain" description="Methyl-accepting transducer" evidence="5">
    <location>
        <begin position="583"/>
        <end position="812"/>
    </location>
</feature>
<keyword evidence="2" id="KW-0145">Chemotaxis</keyword>